<accession>A0ABN3XMF6</accession>
<keyword evidence="3" id="KW-1185">Reference proteome</keyword>
<dbReference type="Proteomes" id="UP001500403">
    <property type="component" value="Unassembled WGS sequence"/>
</dbReference>
<dbReference type="RefSeq" id="WP_344500027.1">
    <property type="nucleotide sequence ID" value="NZ_BAAAUD010000062.1"/>
</dbReference>
<feature type="region of interest" description="Disordered" evidence="1">
    <location>
        <begin position="162"/>
        <end position="307"/>
    </location>
</feature>
<sequence length="307" mass="32816">MTELTNEQLSDQISSLREDLRKKADKESLENLLKREDVRPKALVDGPEENKEPAPADPKPEGGAAKGGEQKENPDPNDLTTQKELEEATADSVWQHVKPMEFVGAALAWQALKFEIPTLFNLEIFTEKMLSKVELFKNEEGRGFQIQRSEYGWMSIKRRAAEANADGDGSDPTLPGDSDPANRTPPADGDNTNRTPPADGDNTNNAGNAGGDGSNGATPRARESRRARRRREREAQQAAGRAQSAGGPAGRTPSAGGRTPPRTPVPPTGPVRAVGDAARAAAPAVQGLTRDVNNLGGTGDRTSRTIG</sequence>
<proteinExistence type="predicted"/>
<feature type="region of interest" description="Disordered" evidence="1">
    <location>
        <begin position="29"/>
        <end position="87"/>
    </location>
</feature>
<protein>
    <submittedName>
        <fullName evidence="2">Uncharacterized protein</fullName>
    </submittedName>
</protein>
<reference evidence="2 3" key="1">
    <citation type="journal article" date="2019" name="Int. J. Syst. Evol. Microbiol.">
        <title>The Global Catalogue of Microorganisms (GCM) 10K type strain sequencing project: providing services to taxonomists for standard genome sequencing and annotation.</title>
        <authorList>
            <consortium name="The Broad Institute Genomics Platform"/>
            <consortium name="The Broad Institute Genome Sequencing Center for Infectious Disease"/>
            <person name="Wu L."/>
            <person name="Ma J."/>
        </authorList>
    </citation>
    <scope>NUCLEOTIDE SEQUENCE [LARGE SCALE GENOMIC DNA]</scope>
    <source>
        <strain evidence="2 3">JCM 9088</strain>
    </source>
</reference>
<feature type="compositionally biased region" description="Low complexity" evidence="1">
    <location>
        <begin position="270"/>
        <end position="284"/>
    </location>
</feature>
<evidence type="ECO:0000313" key="3">
    <source>
        <dbReference type="Proteomes" id="UP001500403"/>
    </source>
</evidence>
<comment type="caution">
    <text evidence="2">The sequence shown here is derived from an EMBL/GenBank/DDBJ whole genome shotgun (WGS) entry which is preliminary data.</text>
</comment>
<gene>
    <name evidence="2" type="ORF">GCM10010446_63380</name>
</gene>
<organism evidence="2 3">
    <name type="scientific">Streptomyces enissocaesilis</name>
    <dbReference type="NCBI Taxonomy" id="332589"/>
    <lineage>
        <taxon>Bacteria</taxon>
        <taxon>Bacillati</taxon>
        <taxon>Actinomycetota</taxon>
        <taxon>Actinomycetes</taxon>
        <taxon>Kitasatosporales</taxon>
        <taxon>Streptomycetaceae</taxon>
        <taxon>Streptomyces</taxon>
        <taxon>Streptomyces rochei group</taxon>
    </lineage>
</organism>
<dbReference type="EMBL" id="BAAAUD010000062">
    <property type="protein sequence ID" value="GAA2968728.1"/>
    <property type="molecule type" value="Genomic_DNA"/>
</dbReference>
<feature type="compositionally biased region" description="Low complexity" evidence="1">
    <location>
        <begin position="236"/>
        <end position="246"/>
    </location>
</feature>
<feature type="compositionally biased region" description="Basic and acidic residues" evidence="1">
    <location>
        <begin position="29"/>
        <end position="60"/>
    </location>
</feature>
<evidence type="ECO:0000313" key="2">
    <source>
        <dbReference type="EMBL" id="GAA2968728.1"/>
    </source>
</evidence>
<feature type="compositionally biased region" description="Low complexity" evidence="1">
    <location>
        <begin position="198"/>
        <end position="207"/>
    </location>
</feature>
<name>A0ABN3XMF6_9ACTN</name>
<evidence type="ECO:0000256" key="1">
    <source>
        <dbReference type="SAM" id="MobiDB-lite"/>
    </source>
</evidence>